<evidence type="ECO:0000313" key="1">
    <source>
        <dbReference type="EMBL" id="NGG25381.1"/>
    </source>
</evidence>
<dbReference type="InterPro" id="IPR009370">
    <property type="entry name" value="YutD-like"/>
</dbReference>
<name>A0A6G4N444_STAAU</name>
<organism evidence="1">
    <name type="scientific">Staphylococcus aureus</name>
    <dbReference type="NCBI Taxonomy" id="1280"/>
    <lineage>
        <taxon>Bacteria</taxon>
        <taxon>Bacillati</taxon>
        <taxon>Bacillota</taxon>
        <taxon>Bacilli</taxon>
        <taxon>Bacillales</taxon>
        <taxon>Staphylococcaceae</taxon>
        <taxon>Staphylococcus</taxon>
    </lineage>
</organism>
<proteinExistence type="predicted"/>
<gene>
    <name evidence="1" type="ORF">G0Y31_05280</name>
</gene>
<dbReference type="InterPro" id="IPR038141">
    <property type="entry name" value="YutD-like_sf"/>
</dbReference>
<dbReference type="EMBL" id="JAAJBW010000103">
    <property type="protein sequence ID" value="NGG25381.1"/>
    <property type="molecule type" value="Genomic_DNA"/>
</dbReference>
<sequence>MIKVDQHYFELIENYRECFNEEQFIARYSDILDKYDYIVDDYGYDQLRL</sequence>
<dbReference type="Gene3D" id="3.50.4.20">
    <property type="match status" value="1"/>
</dbReference>
<reference evidence="1" key="1">
    <citation type="submission" date="2020-02" db="EMBL/GenBank/DDBJ databases">
        <title>Novel Insights Into The Classification of Staphylococcal Beta-Lactamases In Relation To The Cefazolin Inoculum Effect.</title>
        <authorList>
            <person name="Carvajal L.P."/>
            <person name="Rincon S."/>
            <person name="Echeverri A."/>
            <person name="Porras J."/>
            <person name="Rios R."/>
            <person name="Ordonez K."/>
            <person name="Seas C."/>
            <person name="Gomez-Villegas S."/>
            <person name="Diaz L."/>
            <person name="Arias C.A."/>
            <person name="Reyes J."/>
        </authorList>
    </citation>
    <scope>NUCLEOTIDE SEQUENCE</scope>
    <source>
        <strain evidence="1">UG241</strain>
    </source>
</reference>
<dbReference type="Pfam" id="PF06265">
    <property type="entry name" value="YutD-like"/>
    <property type="match status" value="1"/>
</dbReference>
<protein>
    <submittedName>
        <fullName evidence="1">DUF1027 domain-containing protein</fullName>
    </submittedName>
</protein>
<comment type="caution">
    <text evidence="1">The sequence shown here is derived from an EMBL/GenBank/DDBJ whole genome shotgun (WGS) entry which is preliminary data.</text>
</comment>
<accession>A0A6G4N444</accession>
<feature type="non-terminal residue" evidence="1">
    <location>
        <position position="49"/>
    </location>
</feature>
<dbReference type="AlphaFoldDB" id="A0A6G4N444"/>